<evidence type="ECO:0000256" key="1">
    <source>
        <dbReference type="SAM" id="Coils"/>
    </source>
</evidence>
<evidence type="ECO:0000313" key="3">
    <source>
        <dbReference type="Proteomes" id="UP001176961"/>
    </source>
</evidence>
<dbReference type="GO" id="GO:0005762">
    <property type="term" value="C:mitochondrial large ribosomal subunit"/>
    <property type="evidence" value="ECO:0007669"/>
    <property type="project" value="InterPro"/>
</dbReference>
<sequence length="130" mass="14410">MAVPHSLTAMSLRCMSAAAVQSGSGGPPSVARLRGRYQWWKQPVYVAPHVNPLEVGPDFSVIEGRTIHVTSREQLKQKFEQIRLAKKAVQLLGEIKEMEEAHARAEARRSLESKQAELLRPKAKGIASIE</sequence>
<feature type="coiled-coil region" evidence="1">
    <location>
        <begin position="88"/>
        <end position="115"/>
    </location>
</feature>
<reference evidence="2" key="1">
    <citation type="submission" date="2023-07" db="EMBL/GenBank/DDBJ databases">
        <authorList>
            <consortium name="CYATHOMIX"/>
        </authorList>
    </citation>
    <scope>NUCLEOTIDE SEQUENCE</scope>
    <source>
        <strain evidence="2">N/A</strain>
    </source>
</reference>
<accession>A0AA36GKJ9</accession>
<dbReference type="GO" id="GO:0003735">
    <property type="term" value="F:structural constituent of ribosome"/>
    <property type="evidence" value="ECO:0007669"/>
    <property type="project" value="InterPro"/>
</dbReference>
<dbReference type="InterPro" id="IPR034596">
    <property type="entry name" value="Ribosomal_mL52"/>
</dbReference>
<protein>
    <recommendedName>
        <fullName evidence="4">39S ribosomal protein L52, mitochondrial</fullName>
    </recommendedName>
</protein>
<dbReference type="Pfam" id="PF18699">
    <property type="entry name" value="MRPL52"/>
    <property type="match status" value="1"/>
</dbReference>
<dbReference type="EMBL" id="CATQJL010000112">
    <property type="protein sequence ID" value="CAJ0592827.1"/>
    <property type="molecule type" value="Genomic_DNA"/>
</dbReference>
<name>A0AA36GKJ9_CYLNA</name>
<keyword evidence="3" id="KW-1185">Reference proteome</keyword>
<proteinExistence type="predicted"/>
<dbReference type="GO" id="GO:0032543">
    <property type="term" value="P:mitochondrial translation"/>
    <property type="evidence" value="ECO:0007669"/>
    <property type="project" value="InterPro"/>
</dbReference>
<dbReference type="AlphaFoldDB" id="A0AA36GKJ9"/>
<organism evidence="2 3">
    <name type="scientific">Cylicocyclus nassatus</name>
    <name type="common">Nematode worm</name>
    <dbReference type="NCBI Taxonomy" id="53992"/>
    <lineage>
        <taxon>Eukaryota</taxon>
        <taxon>Metazoa</taxon>
        <taxon>Ecdysozoa</taxon>
        <taxon>Nematoda</taxon>
        <taxon>Chromadorea</taxon>
        <taxon>Rhabditida</taxon>
        <taxon>Rhabditina</taxon>
        <taxon>Rhabditomorpha</taxon>
        <taxon>Strongyloidea</taxon>
        <taxon>Strongylidae</taxon>
        <taxon>Cylicocyclus</taxon>
    </lineage>
</organism>
<evidence type="ECO:0000313" key="2">
    <source>
        <dbReference type="EMBL" id="CAJ0592827.1"/>
    </source>
</evidence>
<comment type="caution">
    <text evidence="2">The sequence shown here is derived from an EMBL/GenBank/DDBJ whole genome shotgun (WGS) entry which is preliminary data.</text>
</comment>
<keyword evidence="1" id="KW-0175">Coiled coil</keyword>
<gene>
    <name evidence="2" type="ORF">CYNAS_LOCUS4810</name>
</gene>
<dbReference type="Proteomes" id="UP001176961">
    <property type="component" value="Unassembled WGS sequence"/>
</dbReference>
<evidence type="ECO:0008006" key="4">
    <source>
        <dbReference type="Google" id="ProtNLM"/>
    </source>
</evidence>